<reference evidence="2 3" key="1">
    <citation type="submission" date="2015-11" db="EMBL/GenBank/DDBJ databases">
        <title>Expanding the genomic diversity of Burkholderia species for the development of highly accurate diagnostics.</title>
        <authorList>
            <person name="Sahl J."/>
            <person name="Keim P."/>
            <person name="Wagner D."/>
        </authorList>
    </citation>
    <scope>NUCLEOTIDE SEQUENCE [LARGE SCALE GENOMIC DNA]</scope>
    <source>
        <strain evidence="2 3">MSMB2167WGS</strain>
    </source>
</reference>
<accession>A0A107EZG2</accession>
<feature type="chain" id="PRO_5007127626" description="Lipoprotein" evidence="1">
    <location>
        <begin position="26"/>
        <end position="134"/>
    </location>
</feature>
<organism evidence="2 3">
    <name type="scientific">Burkholderia ubonensis</name>
    <dbReference type="NCBI Taxonomy" id="101571"/>
    <lineage>
        <taxon>Bacteria</taxon>
        <taxon>Pseudomonadati</taxon>
        <taxon>Pseudomonadota</taxon>
        <taxon>Betaproteobacteria</taxon>
        <taxon>Burkholderiales</taxon>
        <taxon>Burkholderiaceae</taxon>
        <taxon>Burkholderia</taxon>
        <taxon>Burkholderia cepacia complex</taxon>
    </lineage>
</organism>
<name>A0A107EZG2_9BURK</name>
<protein>
    <recommendedName>
        <fullName evidence="4">Lipoprotein</fullName>
    </recommendedName>
</protein>
<dbReference type="Pfam" id="PF25682">
    <property type="entry name" value="Phage_VG64"/>
    <property type="match status" value="1"/>
</dbReference>
<dbReference type="AlphaFoldDB" id="A0A107EZG2"/>
<dbReference type="Proteomes" id="UP000062998">
    <property type="component" value="Unassembled WGS sequence"/>
</dbReference>
<proteinExistence type="predicted"/>
<keyword evidence="1" id="KW-0732">Signal</keyword>
<sequence>MTHHSNASARLLIVAAVVGSIAATAGCSDADVASNNLSAAADNFQINRRIVFYNGFTGEYMLTIEGLCSKDNSSTDTKLAIICKTGPNEYKKHFLGLSNNMTYFIEQLEPAPASTYHYKVVFKPSVIVPDISVK</sequence>
<dbReference type="InterPro" id="IPR058243">
    <property type="entry name" value="Phage_VG64"/>
</dbReference>
<dbReference type="EMBL" id="LPIX01000015">
    <property type="protein sequence ID" value="KWE11257.1"/>
    <property type="molecule type" value="Genomic_DNA"/>
</dbReference>
<evidence type="ECO:0008006" key="4">
    <source>
        <dbReference type="Google" id="ProtNLM"/>
    </source>
</evidence>
<feature type="signal peptide" evidence="1">
    <location>
        <begin position="1"/>
        <end position="25"/>
    </location>
</feature>
<gene>
    <name evidence="2" type="ORF">WL73_33275</name>
</gene>
<comment type="caution">
    <text evidence="2">The sequence shown here is derived from an EMBL/GenBank/DDBJ whole genome shotgun (WGS) entry which is preliminary data.</text>
</comment>
<evidence type="ECO:0000313" key="2">
    <source>
        <dbReference type="EMBL" id="KWE11257.1"/>
    </source>
</evidence>
<evidence type="ECO:0000256" key="1">
    <source>
        <dbReference type="SAM" id="SignalP"/>
    </source>
</evidence>
<evidence type="ECO:0000313" key="3">
    <source>
        <dbReference type="Proteomes" id="UP000062998"/>
    </source>
</evidence>